<feature type="transmembrane region" description="Helical" evidence="1">
    <location>
        <begin position="146"/>
        <end position="168"/>
    </location>
</feature>
<dbReference type="InterPro" id="IPR029063">
    <property type="entry name" value="SAM-dependent_MTases_sf"/>
</dbReference>
<dbReference type="Proteomes" id="UP001168528">
    <property type="component" value="Unassembled WGS sequence"/>
</dbReference>
<comment type="caution">
    <text evidence="3">The sequence shown here is derived from an EMBL/GenBank/DDBJ whole genome shotgun (WGS) entry which is preliminary data.</text>
</comment>
<reference evidence="3" key="1">
    <citation type="submission" date="2023-07" db="EMBL/GenBank/DDBJ databases">
        <title>The genome sequence of Rhodocytophaga aerolata KACC 12507.</title>
        <authorList>
            <person name="Zhang X."/>
        </authorList>
    </citation>
    <scope>NUCLEOTIDE SEQUENCE</scope>
    <source>
        <strain evidence="3">KACC 12507</strain>
    </source>
</reference>
<keyword evidence="3" id="KW-0489">Methyltransferase</keyword>
<keyword evidence="4" id="KW-1185">Reference proteome</keyword>
<keyword evidence="3" id="KW-0808">Transferase</keyword>
<name>A0ABT8RFF6_9BACT</name>
<evidence type="ECO:0000313" key="3">
    <source>
        <dbReference type="EMBL" id="MDO1450839.1"/>
    </source>
</evidence>
<dbReference type="Pfam" id="PF08241">
    <property type="entry name" value="Methyltransf_11"/>
    <property type="match status" value="1"/>
</dbReference>
<gene>
    <name evidence="3" type="ORF">Q0590_31485</name>
</gene>
<keyword evidence="1" id="KW-1133">Transmembrane helix</keyword>
<evidence type="ECO:0000256" key="1">
    <source>
        <dbReference type="SAM" id="Phobius"/>
    </source>
</evidence>
<proteinExistence type="predicted"/>
<evidence type="ECO:0000259" key="2">
    <source>
        <dbReference type="Pfam" id="PF08241"/>
    </source>
</evidence>
<dbReference type="GO" id="GO:0032259">
    <property type="term" value="P:methylation"/>
    <property type="evidence" value="ECO:0007669"/>
    <property type="project" value="UniProtKB-KW"/>
</dbReference>
<dbReference type="GO" id="GO:0008168">
    <property type="term" value="F:methyltransferase activity"/>
    <property type="evidence" value="ECO:0007669"/>
    <property type="project" value="UniProtKB-KW"/>
</dbReference>
<keyword evidence="1" id="KW-0812">Transmembrane</keyword>
<organism evidence="3 4">
    <name type="scientific">Rhodocytophaga aerolata</name>
    <dbReference type="NCBI Taxonomy" id="455078"/>
    <lineage>
        <taxon>Bacteria</taxon>
        <taxon>Pseudomonadati</taxon>
        <taxon>Bacteroidota</taxon>
        <taxon>Cytophagia</taxon>
        <taxon>Cytophagales</taxon>
        <taxon>Rhodocytophagaceae</taxon>
        <taxon>Rhodocytophaga</taxon>
    </lineage>
</organism>
<sequence>MKPQNLINSEIEAFYCKVSDEDRYTKGLGPLELERNKTLIGRYIKSPKRVVIDVGGGTGIYSQWLADLGHQVHLVDPVAKHIRKAKSRMSEHKQKFTCYLGESKRLCFADNLADLVLVHGPLYHLQSGSERIKAIKEAKRVCKKNGVILAVAINYASYTLVGLLNGMIHQQGFYQMCRSHLLTGLHNPPQDNQALFLPQAFFHKPDELINEFKQVDLREIDLIAVEGMSWLDKDFFQNWENPVKKKALMSLLELTEKDPYLISLSPHMMIVGRK</sequence>
<protein>
    <submittedName>
        <fullName evidence="3">Class I SAM-dependent methyltransferase</fullName>
        <ecNumber evidence="3">2.1.-.-</ecNumber>
    </submittedName>
</protein>
<accession>A0ABT8RFF6</accession>
<dbReference type="Gene3D" id="3.40.50.150">
    <property type="entry name" value="Vaccinia Virus protein VP39"/>
    <property type="match status" value="1"/>
</dbReference>
<dbReference type="EC" id="2.1.-.-" evidence="3"/>
<dbReference type="EMBL" id="JAUKPO010000037">
    <property type="protein sequence ID" value="MDO1450839.1"/>
    <property type="molecule type" value="Genomic_DNA"/>
</dbReference>
<keyword evidence="1" id="KW-0472">Membrane</keyword>
<feature type="domain" description="Methyltransferase type 11" evidence="2">
    <location>
        <begin position="52"/>
        <end position="149"/>
    </location>
</feature>
<dbReference type="CDD" id="cd02440">
    <property type="entry name" value="AdoMet_MTases"/>
    <property type="match status" value="1"/>
</dbReference>
<dbReference type="InterPro" id="IPR013216">
    <property type="entry name" value="Methyltransf_11"/>
</dbReference>
<evidence type="ECO:0000313" key="4">
    <source>
        <dbReference type="Proteomes" id="UP001168528"/>
    </source>
</evidence>
<dbReference type="SUPFAM" id="SSF53335">
    <property type="entry name" value="S-adenosyl-L-methionine-dependent methyltransferases"/>
    <property type="match status" value="1"/>
</dbReference>
<dbReference type="RefSeq" id="WP_302041638.1">
    <property type="nucleotide sequence ID" value="NZ_JAUKPO010000037.1"/>
</dbReference>